<dbReference type="InterPro" id="IPR022830">
    <property type="entry name" value="Indigdn_synthA-like"/>
</dbReference>
<organism evidence="6 7">
    <name type="scientific">Blastocystis sp. subtype 1 (strain ATCC 50177 / NandII)</name>
    <dbReference type="NCBI Taxonomy" id="478820"/>
    <lineage>
        <taxon>Eukaryota</taxon>
        <taxon>Sar</taxon>
        <taxon>Stramenopiles</taxon>
        <taxon>Bigyra</taxon>
        <taxon>Opalozoa</taxon>
        <taxon>Opalinata</taxon>
        <taxon>Blastocystidae</taxon>
        <taxon>Blastocystis</taxon>
    </lineage>
</organism>
<dbReference type="PANTHER" id="PTHR42909">
    <property type="entry name" value="ZGC:136858"/>
    <property type="match status" value="1"/>
</dbReference>
<dbReference type="Gene3D" id="3.40.1190.20">
    <property type="match status" value="1"/>
</dbReference>
<dbReference type="InterPro" id="IPR029056">
    <property type="entry name" value="Ribokinase-like"/>
</dbReference>
<dbReference type="OrthoDB" id="198885at2759"/>
<dbReference type="GO" id="GO:0016798">
    <property type="term" value="F:hydrolase activity, acting on glycosyl bonds"/>
    <property type="evidence" value="ECO:0007669"/>
    <property type="project" value="UniProtKB-KW"/>
</dbReference>
<dbReference type="PANTHER" id="PTHR42909:SF1">
    <property type="entry name" value="CARBOHYDRATE KINASE PFKB DOMAIN-CONTAINING PROTEIN"/>
    <property type="match status" value="1"/>
</dbReference>
<keyword evidence="3" id="KW-0464">Manganese</keyword>
<keyword evidence="5" id="KW-0326">Glycosidase</keyword>
<gene>
    <name evidence="6" type="ORF">AV274_1087</name>
</gene>
<keyword evidence="4" id="KW-0456">Lyase</keyword>
<evidence type="ECO:0000256" key="3">
    <source>
        <dbReference type="ARBA" id="ARBA00023211"/>
    </source>
</evidence>
<dbReference type="GO" id="GO:0046872">
    <property type="term" value="F:metal ion binding"/>
    <property type="evidence" value="ECO:0007669"/>
    <property type="project" value="UniProtKB-KW"/>
</dbReference>
<dbReference type="SUPFAM" id="SSF110581">
    <property type="entry name" value="Indigoidine synthase A-like"/>
    <property type="match status" value="1"/>
</dbReference>
<name>A0A196SJD4_BLAHN</name>
<dbReference type="InterPro" id="IPR007342">
    <property type="entry name" value="PsuG"/>
</dbReference>
<dbReference type="Gene3D" id="3.40.1790.10">
    <property type="entry name" value="Indigoidine synthase domain"/>
    <property type="match status" value="1"/>
</dbReference>
<keyword evidence="7" id="KW-1185">Reference proteome</keyword>
<dbReference type="GO" id="GO:0004730">
    <property type="term" value="F:pseudouridylate synthase activity"/>
    <property type="evidence" value="ECO:0007669"/>
    <property type="project" value="InterPro"/>
</dbReference>
<dbReference type="Proteomes" id="UP000078348">
    <property type="component" value="Unassembled WGS sequence"/>
</dbReference>
<keyword evidence="1" id="KW-0479">Metal-binding</keyword>
<evidence type="ECO:0000313" key="7">
    <source>
        <dbReference type="Proteomes" id="UP000078348"/>
    </source>
</evidence>
<protein>
    <submittedName>
        <fullName evidence="6">Indigoidine synthase A-like protein</fullName>
    </submittedName>
</protein>
<sequence>MLRNNIAQLATQNTSAFVSPSAALHISKLYHIPTVLSCEIGCVGMNASAKPDVHSDVFAIQDTESILVSTGFHPFQDIPRSLSYLQSKGVGVYTYKNDFVPSTLGCQSQVKSPRSLQEEQLLPELHAQMLAHKPSIVFVGATPSFTQESIQQSLAVARTVAQEKRVPEDSRLRYIQRELFKNKALNARQALANALHHNAVVAAKIAGSFVTSEGSSFPHPLSSSQSASTTYSICSIGNKKTEGGADSFCIVELMKNYESGRAHTNITAAIDDVMLSMVQSKLNHTDSKDCWQVELGGLRRRFQLDFELPDALPPLPSPKPGAPVFVTSSFFTTVASISPYAGGRLQRHRAGVFNHSHLLFLLFSSLTREAPPLEVTVRGIDEAAERMTELAKRIGHAENGTTFVSGMKTPEMTQLFDENGNLVRSFIDDQLQYCASASYVKKHAEMIQRAPMLIADGGINKQAMRYVVQSARAGGIPVFSDFSDSAHFDWVLETGLMQASDWLVLNDAALLSLLRTLRRTEVLSEWTRLLRSPSVTAEEVRVGVEKLMSVVKGCVKPEGTKGHVVLLSLHNWGQWIATLTENSTDVVWMKGDRDGVFLNVAFESGFLWGIMNQYPIDLSISLGYIIQKEVASKRCLFSREISSACFANQIMKYMTGISSVDCY</sequence>
<dbReference type="EMBL" id="LXWW01000044">
    <property type="protein sequence ID" value="OAO17148.1"/>
    <property type="molecule type" value="Genomic_DNA"/>
</dbReference>
<keyword evidence="2" id="KW-0378">Hydrolase</keyword>
<proteinExistence type="predicted"/>
<dbReference type="Pfam" id="PF04227">
    <property type="entry name" value="Indigoidine_A"/>
    <property type="match status" value="1"/>
</dbReference>
<evidence type="ECO:0000256" key="2">
    <source>
        <dbReference type="ARBA" id="ARBA00022801"/>
    </source>
</evidence>
<dbReference type="SUPFAM" id="SSF53613">
    <property type="entry name" value="Ribokinase-like"/>
    <property type="match status" value="1"/>
</dbReference>
<accession>A0A196SJD4</accession>
<evidence type="ECO:0000256" key="4">
    <source>
        <dbReference type="ARBA" id="ARBA00023239"/>
    </source>
</evidence>
<dbReference type="GO" id="GO:0005737">
    <property type="term" value="C:cytoplasm"/>
    <property type="evidence" value="ECO:0007669"/>
    <property type="project" value="TreeGrafter"/>
</dbReference>
<evidence type="ECO:0000256" key="5">
    <source>
        <dbReference type="ARBA" id="ARBA00023295"/>
    </source>
</evidence>
<dbReference type="AlphaFoldDB" id="A0A196SJD4"/>
<evidence type="ECO:0000256" key="1">
    <source>
        <dbReference type="ARBA" id="ARBA00022723"/>
    </source>
</evidence>
<comment type="caution">
    <text evidence="6">The sequence shown here is derived from an EMBL/GenBank/DDBJ whole genome shotgun (WGS) entry which is preliminary data.</text>
</comment>
<dbReference type="STRING" id="478820.A0A196SJD4"/>
<reference evidence="6 7" key="1">
    <citation type="submission" date="2016-05" db="EMBL/GenBank/DDBJ databases">
        <title>Nuclear genome of Blastocystis sp. subtype 1 NandII.</title>
        <authorList>
            <person name="Gentekaki E."/>
            <person name="Curtis B."/>
            <person name="Stairs C."/>
            <person name="Eme L."/>
            <person name="Herman E."/>
            <person name="Klimes V."/>
            <person name="Arias M.C."/>
            <person name="Elias M."/>
            <person name="Hilliou F."/>
            <person name="Klute M."/>
            <person name="Malik S.-B."/>
            <person name="Pightling A."/>
            <person name="Rachubinski R."/>
            <person name="Salas D."/>
            <person name="Schlacht A."/>
            <person name="Suga H."/>
            <person name="Archibald J."/>
            <person name="Ball S.G."/>
            <person name="Clark G."/>
            <person name="Dacks J."/>
            <person name="Van Der Giezen M."/>
            <person name="Tsaousis A."/>
            <person name="Roger A."/>
        </authorList>
    </citation>
    <scope>NUCLEOTIDE SEQUENCE [LARGE SCALE GENOMIC DNA]</scope>
    <source>
        <strain evidence="7">ATCC 50177 / NandII</strain>
    </source>
</reference>
<evidence type="ECO:0000313" key="6">
    <source>
        <dbReference type="EMBL" id="OAO17148.1"/>
    </source>
</evidence>